<keyword evidence="16" id="KW-1207">Sterol metabolism</keyword>
<dbReference type="PROSITE" id="PS50082">
    <property type="entry name" value="WD_REPEATS_2"/>
    <property type="match status" value="1"/>
</dbReference>
<evidence type="ECO:0000256" key="10">
    <source>
        <dbReference type="ARBA" id="ARBA00022824"/>
    </source>
</evidence>
<feature type="transmembrane region" description="Helical" evidence="22">
    <location>
        <begin position="657"/>
        <end position="677"/>
    </location>
</feature>
<dbReference type="GO" id="GO:0005789">
    <property type="term" value="C:endoplasmic reticulum membrane"/>
    <property type="evidence" value="ECO:0007669"/>
    <property type="project" value="UniProtKB-SubCell"/>
</dbReference>
<evidence type="ECO:0000256" key="21">
    <source>
        <dbReference type="PROSITE-ProRule" id="PRU00221"/>
    </source>
</evidence>
<evidence type="ECO:0000256" key="16">
    <source>
        <dbReference type="ARBA" id="ARBA00023166"/>
    </source>
</evidence>
<keyword evidence="19" id="KW-0968">Cytoplasmic vesicle</keyword>
<evidence type="ECO:0000256" key="22">
    <source>
        <dbReference type="SAM" id="Phobius"/>
    </source>
</evidence>
<keyword evidence="18" id="KW-0753">Steroid metabolism</keyword>
<keyword evidence="7 21" id="KW-0853">WD repeat</keyword>
<keyword evidence="17" id="KW-0325">Glycoprotein</keyword>
<accession>A0A0N5AXU8</accession>
<dbReference type="GO" id="GO:0045540">
    <property type="term" value="P:regulation of cholesterol biosynthetic process"/>
    <property type="evidence" value="ECO:0007669"/>
    <property type="project" value="TreeGrafter"/>
</dbReference>
<dbReference type="InterPro" id="IPR001680">
    <property type="entry name" value="WD40_rpt"/>
</dbReference>
<dbReference type="SUPFAM" id="SSF50978">
    <property type="entry name" value="WD40 repeat-like"/>
    <property type="match status" value="1"/>
</dbReference>
<dbReference type="GO" id="GO:0032933">
    <property type="term" value="P:SREBP signaling pathway"/>
    <property type="evidence" value="ECO:0007669"/>
    <property type="project" value="InterPro"/>
</dbReference>
<dbReference type="SMART" id="SM00320">
    <property type="entry name" value="WD40"/>
    <property type="match status" value="2"/>
</dbReference>
<dbReference type="GO" id="GO:0032934">
    <property type="term" value="F:sterol binding"/>
    <property type="evidence" value="ECO:0007669"/>
    <property type="project" value="InterPro"/>
</dbReference>
<keyword evidence="24" id="KW-1185">Reference proteome</keyword>
<keyword evidence="9" id="KW-0677">Repeat</keyword>
<feature type="repeat" description="WD" evidence="21">
    <location>
        <begin position="867"/>
        <end position="908"/>
    </location>
</feature>
<keyword evidence="14" id="KW-0446">Lipid-binding</keyword>
<evidence type="ECO:0000256" key="2">
    <source>
        <dbReference type="ARBA" id="ARBA00004557"/>
    </source>
</evidence>
<organism evidence="24 25">
    <name type="scientific">Syphacia muris</name>
    <dbReference type="NCBI Taxonomy" id="451379"/>
    <lineage>
        <taxon>Eukaryota</taxon>
        <taxon>Metazoa</taxon>
        <taxon>Ecdysozoa</taxon>
        <taxon>Nematoda</taxon>
        <taxon>Chromadorea</taxon>
        <taxon>Rhabditida</taxon>
        <taxon>Spirurina</taxon>
        <taxon>Oxyuridomorpha</taxon>
        <taxon>Oxyuroidea</taxon>
        <taxon>Oxyuridae</taxon>
        <taxon>Syphacia</taxon>
    </lineage>
</organism>
<evidence type="ECO:0000256" key="15">
    <source>
        <dbReference type="ARBA" id="ARBA00023136"/>
    </source>
</evidence>
<evidence type="ECO:0000256" key="5">
    <source>
        <dbReference type="ARBA" id="ARBA00019541"/>
    </source>
</evidence>
<sequence>MDWESLKMKNSQLKDRVAHAYYNYGRFCSAHPSSCITMSIITIVLLSSPLVIHLKVGANSPVDIFESNDFHLLHEEQHPEWLSQNPAVYIQHITVHTKAIGDQNSTISQKQVFRELLYSSFTLNRVVSEFAKSEQFGISCFRVVLNGNKQFKGLKTNSCLILSPSLFWSNSETFFSQDTDVRKTILSTYCGPSFCLRDLFMGVPLSTTTIKDDFNNGRNIFNISYGITLFAVRMSNTTVSSLKSWILQKVPLLKLASYNGSSYLHIFYSKLGLALAAVFTVAATSAMTAGICTHYNIMPTLWGAELFLYLALVVGLENTLCLTRSVVYTPPAMDVHSRIAHGLSQEGYSFTKYFVLEMAFLLIGFLTFVPEIQEFCIFGWIGLIIDFYMQLFFYAPCLTFDLLRLDPEEKQRFSFMLFYSGIRQYKNYANPRCPFMRIWPNFFKKTVKLFRDKWESQMQLETEENELKDEGRRRVTSHSLSDNVFPRRFIRVRLLYYWTRTRIVHRAVMVVFVLWTLWIGFIVQDWHLLNFNANKIKSPNTSGTVNNLTIVNENNNEIINSKTEVVEPVSYWMDMRSKMFCWWPSLLGKNKLSVSGRYITILPDIVFYSTIRFSEVKKLVNVGSKVSDLDVTGAQSHLPSEVEYRLMSRIYILETQMAVVLVVSVVFLVTTVGMFLLYESHLKGDSDALIERCTRRIAEPVIFFCFLDSCWQAIRRVDRKIRERKDYCNKTIGEDEKNNELPQIWCMIARQFLLLIGCSDGTLEIAAVDNGSILKIFKKLGKNSGIVQILAPSLRIILLRLDNSIDFLDIKLSPNKACRVEELTSIPPQQTRIVHSVLTLFCLATVSQDRYIQVYGIRSGNLLHTLQAQHNGAIVSVCSDPVINMVYTSCEDGAICTWDLESGKMVRAINGISLTNEVMELGCTPSMLLGYSSDGHLWIWDKYTGQLNTRITPDASLTKKQFGKRCLVVVNNQIIVTSFGDTVLFWDLNYKVVAKQVYIEGPVTKLVSLNNAVLCCVAQCLYRIDVPVMRYG</sequence>
<dbReference type="Proteomes" id="UP000046393">
    <property type="component" value="Unplaced"/>
</dbReference>
<dbReference type="PROSITE" id="PS50156">
    <property type="entry name" value="SSD"/>
    <property type="match status" value="1"/>
</dbReference>
<dbReference type="STRING" id="451379.A0A0N5AXU8"/>
<dbReference type="PROSITE" id="PS00678">
    <property type="entry name" value="WD_REPEATS_1"/>
    <property type="match status" value="1"/>
</dbReference>
<evidence type="ECO:0000313" key="24">
    <source>
        <dbReference type="Proteomes" id="UP000046393"/>
    </source>
</evidence>
<dbReference type="GO" id="GO:0000139">
    <property type="term" value="C:Golgi membrane"/>
    <property type="evidence" value="ECO:0007669"/>
    <property type="project" value="UniProtKB-SubCell"/>
</dbReference>
<dbReference type="GO" id="GO:0012507">
    <property type="term" value="C:ER to Golgi transport vesicle membrane"/>
    <property type="evidence" value="ECO:0007669"/>
    <property type="project" value="UniProtKB-SubCell"/>
</dbReference>
<evidence type="ECO:0000259" key="23">
    <source>
        <dbReference type="PROSITE" id="PS50156"/>
    </source>
</evidence>
<evidence type="ECO:0000256" key="19">
    <source>
        <dbReference type="ARBA" id="ARBA00023329"/>
    </source>
</evidence>
<reference evidence="25" key="1">
    <citation type="submission" date="2016-04" db="UniProtKB">
        <authorList>
            <consortium name="WormBaseParasite"/>
        </authorList>
    </citation>
    <scope>IDENTIFICATION</scope>
</reference>
<keyword evidence="11 22" id="KW-1133">Transmembrane helix</keyword>
<dbReference type="InterPro" id="IPR000731">
    <property type="entry name" value="SSD"/>
</dbReference>
<evidence type="ECO:0000256" key="18">
    <source>
        <dbReference type="ARBA" id="ARBA00023221"/>
    </source>
</evidence>
<evidence type="ECO:0000256" key="13">
    <source>
        <dbReference type="ARBA" id="ARBA00023098"/>
    </source>
</evidence>
<feature type="transmembrane region" description="Helical" evidence="22">
    <location>
        <begin position="503"/>
        <end position="523"/>
    </location>
</feature>
<feature type="transmembrane region" description="Helical" evidence="22">
    <location>
        <begin position="271"/>
        <end position="294"/>
    </location>
</feature>
<proteinExistence type="inferred from homology"/>
<dbReference type="Gene3D" id="2.130.10.10">
    <property type="entry name" value="YVTN repeat-like/Quinoprotein amine dehydrogenase"/>
    <property type="match status" value="1"/>
</dbReference>
<comment type="similarity">
    <text evidence="4">Belongs to the WD repeat SCAP family.</text>
</comment>
<feature type="transmembrane region" description="Helical" evidence="22">
    <location>
        <begin position="375"/>
        <end position="395"/>
    </location>
</feature>
<dbReference type="Pfam" id="PF12349">
    <property type="entry name" value="Sterol-sensing"/>
    <property type="match status" value="1"/>
</dbReference>
<evidence type="ECO:0000313" key="25">
    <source>
        <dbReference type="WBParaSite" id="SMUV_0000978001-mRNA-1"/>
    </source>
</evidence>
<keyword evidence="8 22" id="KW-0812">Transmembrane</keyword>
<evidence type="ECO:0000256" key="6">
    <source>
        <dbReference type="ARBA" id="ARBA00022548"/>
    </source>
</evidence>
<feature type="transmembrane region" description="Helical" evidence="22">
    <location>
        <begin position="306"/>
        <end position="327"/>
    </location>
</feature>
<dbReference type="InterPro" id="IPR030225">
    <property type="entry name" value="SCAP"/>
</dbReference>
<keyword evidence="10" id="KW-0256">Endoplasmic reticulum</keyword>
<dbReference type="AlphaFoldDB" id="A0A0N5AXU8"/>
<evidence type="ECO:0000256" key="14">
    <source>
        <dbReference type="ARBA" id="ARBA00023121"/>
    </source>
</evidence>
<protein>
    <recommendedName>
        <fullName evidence="5">Sterol regulatory element-binding protein cleavage-activating protein</fullName>
    </recommendedName>
</protein>
<feature type="domain" description="SSD" evidence="23">
    <location>
        <begin position="269"/>
        <end position="400"/>
    </location>
</feature>
<evidence type="ECO:0000256" key="20">
    <source>
        <dbReference type="ARBA" id="ARBA00045958"/>
    </source>
</evidence>
<dbReference type="InterPro" id="IPR036322">
    <property type="entry name" value="WD40_repeat_dom_sf"/>
</dbReference>
<dbReference type="InterPro" id="IPR053958">
    <property type="entry name" value="HMGCR/SNAP/NPC1-like_SSD"/>
</dbReference>
<evidence type="ECO:0000256" key="1">
    <source>
        <dbReference type="ARBA" id="ARBA00004477"/>
    </source>
</evidence>
<evidence type="ECO:0000256" key="8">
    <source>
        <dbReference type="ARBA" id="ARBA00022692"/>
    </source>
</evidence>
<comment type="function">
    <text evidence="20">Escort protein required for cholesterol as well as lipid homeostasis. Regulates export of the SCAP-SREBP complex from the endoplasmic reticulum to the Golgi upon low cholesterol, thereby regulating the processing of sterol regulatory element-binding proteins (SREBPs) SREBF1/SREBP1 and SREBF2/SREBP2. At high sterol concentrations, formation of a ternary complex with INSIG (INSIG1 or INSIG2) leads to mask the ER export signal in SCAP, promoting retention of the complex in the endoplasmic reticulum. Low sterol concentrations trigger release of INSIG, a conformational change in the SSD domain of SCAP, unmasking of the ER export signal, promoting recruitment into COPII-coated vesicles and transport of the SCAP-SREBP to the Golgi: in the Golgi, SREBPs are then processed, releasing the transcription factor fragment of SREBPs from the membrane, its import into the nucleus and up-regulation of LDLR, INSIG1 and the mevalonate pathway. Binds cholesterol via its SSD domain.</text>
</comment>
<evidence type="ECO:0000256" key="7">
    <source>
        <dbReference type="ARBA" id="ARBA00022574"/>
    </source>
</evidence>
<comment type="subcellular location">
    <subcellularLocation>
        <location evidence="2">Cytoplasmic vesicle</location>
        <location evidence="2">COPII-coated vesicle membrane</location>
        <topology evidence="2">Multi-pass membrane protein</topology>
    </subcellularLocation>
    <subcellularLocation>
        <location evidence="1">Endoplasmic reticulum membrane</location>
        <topology evidence="1">Multi-pass membrane protein</topology>
    </subcellularLocation>
    <subcellularLocation>
        <location evidence="3">Golgi apparatus membrane</location>
        <topology evidence="3">Multi-pass membrane protein</topology>
    </subcellularLocation>
</comment>
<keyword evidence="12" id="KW-0333">Golgi apparatus</keyword>
<name>A0A0N5AXU8_9BILA</name>
<dbReference type="PANTHER" id="PTHR46378:SF1">
    <property type="entry name" value="STEROL REGULATORY ELEMENT-BINDING PROTEIN CLEAVAGE-ACTIVATING PROTEIN"/>
    <property type="match status" value="1"/>
</dbReference>
<dbReference type="InterPro" id="IPR015943">
    <property type="entry name" value="WD40/YVTN_repeat-like_dom_sf"/>
</dbReference>
<dbReference type="GO" id="GO:0008203">
    <property type="term" value="P:cholesterol metabolic process"/>
    <property type="evidence" value="ECO:0007669"/>
    <property type="project" value="UniProtKB-KW"/>
</dbReference>
<feature type="transmembrane region" description="Helical" evidence="22">
    <location>
        <begin position="347"/>
        <end position="368"/>
    </location>
</feature>
<dbReference type="InterPro" id="IPR019775">
    <property type="entry name" value="WD40_repeat_CS"/>
</dbReference>
<dbReference type="GO" id="GO:0032936">
    <property type="term" value="C:SREBP-SCAP complex"/>
    <property type="evidence" value="ECO:0007669"/>
    <property type="project" value="TreeGrafter"/>
</dbReference>
<evidence type="ECO:0000256" key="4">
    <source>
        <dbReference type="ARBA" id="ARBA00007410"/>
    </source>
</evidence>
<dbReference type="PANTHER" id="PTHR46378">
    <property type="entry name" value="STEROL REGULATORY ELEMENT-BINDING PROTEIN CLEAVAGE-ACTIVATING PROTEIN"/>
    <property type="match status" value="1"/>
</dbReference>
<evidence type="ECO:0000256" key="12">
    <source>
        <dbReference type="ARBA" id="ARBA00023034"/>
    </source>
</evidence>
<dbReference type="WBParaSite" id="SMUV_0000978001-mRNA-1">
    <property type="protein sequence ID" value="SMUV_0000978001-mRNA-1"/>
    <property type="gene ID" value="SMUV_0000978001"/>
</dbReference>
<evidence type="ECO:0000256" key="17">
    <source>
        <dbReference type="ARBA" id="ARBA00023180"/>
    </source>
</evidence>
<evidence type="ECO:0000256" key="9">
    <source>
        <dbReference type="ARBA" id="ARBA00022737"/>
    </source>
</evidence>
<evidence type="ECO:0000256" key="3">
    <source>
        <dbReference type="ARBA" id="ARBA00004653"/>
    </source>
</evidence>
<keyword evidence="15 22" id="KW-0472">Membrane</keyword>
<keyword evidence="6" id="KW-0153">Cholesterol metabolism</keyword>
<evidence type="ECO:0000256" key="11">
    <source>
        <dbReference type="ARBA" id="ARBA00022989"/>
    </source>
</evidence>
<keyword evidence="13" id="KW-0443">Lipid metabolism</keyword>